<dbReference type="InterPro" id="IPR017853">
    <property type="entry name" value="GH"/>
</dbReference>
<dbReference type="Pfam" id="PF02836">
    <property type="entry name" value="Glyco_hydro_2_C"/>
    <property type="match status" value="1"/>
</dbReference>
<keyword evidence="4" id="KW-0378">Hydrolase</keyword>
<evidence type="ECO:0000256" key="4">
    <source>
        <dbReference type="ARBA" id="ARBA00022801"/>
    </source>
</evidence>
<name>A0ABW3K727_9BACT</name>
<comment type="catalytic activity">
    <reaction evidence="1">
        <text>Hydrolysis of terminal non-reducing beta-D-galactose residues in beta-D-galactosides.</text>
        <dbReference type="EC" id="3.2.1.23"/>
    </reaction>
</comment>
<comment type="caution">
    <text evidence="9">The sequence shown here is derived from an EMBL/GenBank/DDBJ whole genome shotgun (WGS) entry which is preliminary data.</text>
</comment>
<dbReference type="Proteomes" id="UP001597112">
    <property type="component" value="Unassembled WGS sequence"/>
</dbReference>
<dbReference type="EMBL" id="JBHTKA010000007">
    <property type="protein sequence ID" value="MFD1001265.1"/>
    <property type="molecule type" value="Genomic_DNA"/>
</dbReference>
<evidence type="ECO:0000256" key="1">
    <source>
        <dbReference type="ARBA" id="ARBA00001412"/>
    </source>
</evidence>
<evidence type="ECO:0000313" key="10">
    <source>
        <dbReference type="Proteomes" id="UP001597112"/>
    </source>
</evidence>
<dbReference type="SUPFAM" id="SSF51445">
    <property type="entry name" value="(Trans)glycosidases"/>
    <property type="match status" value="1"/>
</dbReference>
<evidence type="ECO:0000256" key="6">
    <source>
        <dbReference type="SAM" id="SignalP"/>
    </source>
</evidence>
<reference evidence="10" key="1">
    <citation type="journal article" date="2019" name="Int. J. Syst. Evol. Microbiol.">
        <title>The Global Catalogue of Microorganisms (GCM) 10K type strain sequencing project: providing services to taxonomists for standard genome sequencing and annotation.</title>
        <authorList>
            <consortium name="The Broad Institute Genomics Platform"/>
            <consortium name="The Broad Institute Genome Sequencing Center for Infectious Disease"/>
            <person name="Wu L."/>
            <person name="Ma J."/>
        </authorList>
    </citation>
    <scope>NUCLEOTIDE SEQUENCE [LARGE SCALE GENOMIC DNA]</scope>
    <source>
        <strain evidence="10">CCUG 58938</strain>
    </source>
</reference>
<feature type="chain" id="PRO_5046047073" description="beta-galactosidase" evidence="6">
    <location>
        <begin position="20"/>
        <end position="946"/>
    </location>
</feature>
<evidence type="ECO:0000259" key="7">
    <source>
        <dbReference type="Pfam" id="PF00703"/>
    </source>
</evidence>
<evidence type="ECO:0000256" key="5">
    <source>
        <dbReference type="ARBA" id="ARBA00023295"/>
    </source>
</evidence>
<dbReference type="Gene3D" id="2.60.40.10">
    <property type="entry name" value="Immunoglobulins"/>
    <property type="match status" value="1"/>
</dbReference>
<sequence>MIRFLVITLLITILTNAFAQKLPNNTVSYIDLSGEWNYRLDRDDVGIKQKWFSQRLEGTLQLPGSLTTNVIGDDITPNTPWIGSIVDSSYFKTDEYKPYREPGNVKVPFWLQPVKYYNGAAWYQKTIDVPVDWNQSVIEVFIERAHWETILWVDTMKIGMQNSLGAPHQYFLRTPLKPGRHTITIRVDNRIKEISVGQNSHSISDHTQSNWNGIIGKLEVRARPATYLSDIKIYPDLATNKVSITAVVTSTSAKKIKSTLHAFVSASGKSYPAISKSIALVPGKNEIQIEYPITEKILPWSEFMPNLYKLQVSLSSGKKSESKVVQFGMRNVSRQGTQFTINDTPIFLRGTLECAIFPKTGYPPTTPREWIHIFNTVKSFGLNHVRFHSWCPPEAAFNVADSLGVYLQIECSSWANQGTELGDGAPIDQYIYDESKRIVDTYGNHPSFCFMAYGNEPSGRKHTVYLDKFVTYWKAKDARRLYTAGAGWPALEASDYHNLPDPRIQHWDEGLNSIINKLSPRFSYDWSNEISKWTKPTVSHEIGQWCVYPDFKEISQYDGVLKPRNFEIFQEKLTRNGMQMLADSFLLASGKLQTLCYKADIEAALRTKNFAGFQLLDLHDFPGQGTALVGVLNPFWKEKGYVTAEEFSRFCNRVVPLARFEKMIYLNHETLTIPVEVANFSGQSIANTIVSWQIKDRAGKTIYTGNLPSTALPVGNGIVVGRIKQSLADIKRESMLTLQISVGKYTNQWDFFVYPAELSRIDTSRILIVDQLDKKTIDQLNRGGTVLLSLKKGSIKPEAGGDIAIGFSSIFWNTAWTSRQAPHTLGILCNPKHPALDLFPTQYHSNWQWWDAMSHSTAIRLDAVDPNIKPIVRVIDDWVTARPLGLVFECKVGKGKLLVSSIDLTSNMSARAEARQLRHSLLKYIGGRDFNPTTQVSIEKIQGLLK</sequence>
<dbReference type="SUPFAM" id="SSF49785">
    <property type="entry name" value="Galactose-binding domain-like"/>
    <property type="match status" value="1"/>
</dbReference>
<accession>A0ABW3K727</accession>
<feature type="domain" description="Glycoside hydrolase family 2 immunoglobulin-like beta-sandwich" evidence="7">
    <location>
        <begin position="226"/>
        <end position="330"/>
    </location>
</feature>
<feature type="domain" description="Glycoside hydrolase family 2 catalytic" evidence="8">
    <location>
        <begin position="336"/>
        <end position="539"/>
    </location>
</feature>
<evidence type="ECO:0000256" key="3">
    <source>
        <dbReference type="ARBA" id="ARBA00012756"/>
    </source>
</evidence>
<dbReference type="RefSeq" id="WP_377580769.1">
    <property type="nucleotide sequence ID" value="NZ_JBHTKA010000007.1"/>
</dbReference>
<dbReference type="PANTHER" id="PTHR46323:SF2">
    <property type="entry name" value="BETA-GALACTOSIDASE"/>
    <property type="match status" value="1"/>
</dbReference>
<comment type="similarity">
    <text evidence="2">Belongs to the glycosyl hydrolase 2 family.</text>
</comment>
<evidence type="ECO:0000256" key="2">
    <source>
        <dbReference type="ARBA" id="ARBA00007401"/>
    </source>
</evidence>
<protein>
    <recommendedName>
        <fullName evidence="3">beta-galactosidase</fullName>
        <ecNumber evidence="3">3.2.1.23</ecNumber>
    </recommendedName>
</protein>
<proteinExistence type="inferred from homology"/>
<dbReference type="InterPro" id="IPR008979">
    <property type="entry name" value="Galactose-bd-like_sf"/>
</dbReference>
<keyword evidence="5" id="KW-0326">Glycosidase</keyword>
<dbReference type="InterPro" id="IPR050347">
    <property type="entry name" value="Bact_Beta-galactosidase"/>
</dbReference>
<keyword evidence="6" id="KW-0732">Signal</keyword>
<dbReference type="InterPro" id="IPR013783">
    <property type="entry name" value="Ig-like_fold"/>
</dbReference>
<dbReference type="Pfam" id="PF00703">
    <property type="entry name" value="Glyco_hydro_2"/>
    <property type="match status" value="1"/>
</dbReference>
<feature type="signal peptide" evidence="6">
    <location>
        <begin position="1"/>
        <end position="19"/>
    </location>
</feature>
<dbReference type="Gene3D" id="2.60.120.260">
    <property type="entry name" value="Galactose-binding domain-like"/>
    <property type="match status" value="1"/>
</dbReference>
<dbReference type="Gene3D" id="3.20.20.80">
    <property type="entry name" value="Glycosidases"/>
    <property type="match status" value="1"/>
</dbReference>
<organism evidence="9 10">
    <name type="scientific">Ohtaekwangia kribbensis</name>
    <dbReference type="NCBI Taxonomy" id="688913"/>
    <lineage>
        <taxon>Bacteria</taxon>
        <taxon>Pseudomonadati</taxon>
        <taxon>Bacteroidota</taxon>
        <taxon>Cytophagia</taxon>
        <taxon>Cytophagales</taxon>
        <taxon>Fulvivirgaceae</taxon>
        <taxon>Ohtaekwangia</taxon>
    </lineage>
</organism>
<gene>
    <name evidence="9" type="ORF">ACFQ21_18190</name>
</gene>
<dbReference type="EC" id="3.2.1.23" evidence="3"/>
<dbReference type="InterPro" id="IPR006103">
    <property type="entry name" value="Glyco_hydro_2_cat"/>
</dbReference>
<dbReference type="InterPro" id="IPR006102">
    <property type="entry name" value="Ig-like_GH2"/>
</dbReference>
<dbReference type="InterPro" id="IPR036156">
    <property type="entry name" value="Beta-gal/glucu_dom_sf"/>
</dbReference>
<keyword evidence="10" id="KW-1185">Reference proteome</keyword>
<evidence type="ECO:0000313" key="9">
    <source>
        <dbReference type="EMBL" id="MFD1001265.1"/>
    </source>
</evidence>
<evidence type="ECO:0000259" key="8">
    <source>
        <dbReference type="Pfam" id="PF02836"/>
    </source>
</evidence>
<dbReference type="PANTHER" id="PTHR46323">
    <property type="entry name" value="BETA-GALACTOSIDASE"/>
    <property type="match status" value="1"/>
</dbReference>
<dbReference type="SUPFAM" id="SSF49303">
    <property type="entry name" value="beta-Galactosidase/glucuronidase domain"/>
    <property type="match status" value="1"/>
</dbReference>